<sequence length="811" mass="82751">MVQPIAVPQAVAGLDDDARGGQGASGLVYVDPVPVDGRGRRLLATVEPLEPGGRGIEVAGAALQALREAFVASAGLSTQTALARSFAAADAAVRALNRLRPSGGRHRRVLVGATAIVVDADGLTLAYVPPSQAMIVQDGVLYGVPDLASWRPDYEPTSDAPDPEPLGQGGTVAPALFRTLARPADLLLLCPTAVGRLLADTEVVAGFAPSEETEGEARGSLLAGRVAPWGLRGDAARAQAWLRPLAESAGIPASRVPCAAVGRLPRPEPVRRRPAGEEVSTPVPLPDAVVHHGRAAVARERMAMAEAGPVREVPAPLPLGVSGCLVQPPTRGEILTVPVARLAAARAGGDAVSADRAEPLWVGDPDADARWTPSRREPAAAAPGRVETGTAGPPVALGGRPLPGALGLGRHRAAGGGVLPLEWRVRLPRMPRMVPPRSLAVVAAVGLLVVVGGGIARERQAAADARAGRVDAALATVDGHLRAAEQAVGGAIEDPLAGADAALAAAIASGAREAQLEPRRAVLGDLRDRARGVVRLPAVALGGLPAEVVGKGDVRLVRAGGELYVVAGGVYRLRADGQGLDRLLAPGQRVDGVTVGVLREAAPAGSGLIATDGAALFLLEADGRWRGRPLGGWPADGAGPCGAYDQNLYCLDRGTGRLVRVANGVKPDPQPAVAEDWADGAITELGTGIDLVVDGRIHVLLADGRVASYYRGEPDGEATVVVEPPLTAPVAMDGGGRSGSLYIVDPGDGRGRIVRLGASGELLGHFVPVLPDLDPGEASPLGAPSDVVVDETAGMLFLVADDALWQVNLAA</sequence>
<accession>A0A6J4U9A6</accession>
<evidence type="ECO:0000256" key="1">
    <source>
        <dbReference type="SAM" id="MobiDB-lite"/>
    </source>
</evidence>
<gene>
    <name evidence="2" type="ORF">AVDCRST_MAG49-1311</name>
</gene>
<dbReference type="AlphaFoldDB" id="A0A6J4U9A6"/>
<evidence type="ECO:0000313" key="2">
    <source>
        <dbReference type="EMBL" id="CAA9544468.1"/>
    </source>
</evidence>
<feature type="region of interest" description="Disordered" evidence="1">
    <location>
        <begin position="363"/>
        <end position="398"/>
    </location>
</feature>
<proteinExistence type="predicted"/>
<protein>
    <submittedName>
        <fullName evidence="2">Uncharacterized protein</fullName>
    </submittedName>
</protein>
<dbReference type="EMBL" id="CADCWG010000068">
    <property type="protein sequence ID" value="CAA9544468.1"/>
    <property type="molecule type" value="Genomic_DNA"/>
</dbReference>
<organism evidence="2">
    <name type="scientific">uncultured Thermomicrobiales bacterium</name>
    <dbReference type="NCBI Taxonomy" id="1645740"/>
    <lineage>
        <taxon>Bacteria</taxon>
        <taxon>Pseudomonadati</taxon>
        <taxon>Thermomicrobiota</taxon>
        <taxon>Thermomicrobia</taxon>
        <taxon>Thermomicrobiales</taxon>
        <taxon>environmental samples</taxon>
    </lineage>
</organism>
<reference evidence="2" key="1">
    <citation type="submission" date="2020-02" db="EMBL/GenBank/DDBJ databases">
        <authorList>
            <person name="Meier V. D."/>
        </authorList>
    </citation>
    <scope>NUCLEOTIDE SEQUENCE</scope>
    <source>
        <strain evidence="2">AVDCRST_MAG49</strain>
    </source>
</reference>
<dbReference type="SUPFAM" id="SSF63825">
    <property type="entry name" value="YWTD domain"/>
    <property type="match status" value="1"/>
</dbReference>
<name>A0A6J4U9A6_9BACT</name>